<dbReference type="OrthoDB" id="1119931at2"/>
<dbReference type="SUPFAM" id="SSF141322">
    <property type="entry name" value="NfeD domain-like"/>
    <property type="match status" value="1"/>
</dbReference>
<feature type="transmembrane region" description="Helical" evidence="5">
    <location>
        <begin position="58"/>
        <end position="79"/>
    </location>
</feature>
<evidence type="ECO:0000259" key="6">
    <source>
        <dbReference type="Pfam" id="PF01957"/>
    </source>
</evidence>
<comment type="subcellular location">
    <subcellularLocation>
        <location evidence="1">Membrane</location>
        <topology evidence="1">Multi-pass membrane protein</topology>
    </subcellularLocation>
</comment>
<dbReference type="GO" id="GO:0008233">
    <property type="term" value="F:peptidase activity"/>
    <property type="evidence" value="ECO:0007669"/>
    <property type="project" value="UniProtKB-KW"/>
</dbReference>
<feature type="transmembrane region" description="Helical" evidence="5">
    <location>
        <begin position="6"/>
        <end position="22"/>
    </location>
</feature>
<reference evidence="8" key="1">
    <citation type="submission" date="2017-04" db="EMBL/GenBank/DDBJ databases">
        <authorList>
            <person name="Varghese N."/>
            <person name="Submissions S."/>
        </authorList>
    </citation>
    <scope>NUCLEOTIDE SEQUENCE [LARGE SCALE GENOMIC DNA]</scope>
    <source>
        <strain evidence="8">USBA 82</strain>
    </source>
</reference>
<proteinExistence type="predicted"/>
<dbReference type="Gene3D" id="2.40.50.140">
    <property type="entry name" value="Nucleic acid-binding proteins"/>
    <property type="match status" value="1"/>
</dbReference>
<dbReference type="PANTHER" id="PTHR33507:SF3">
    <property type="entry name" value="INNER MEMBRANE PROTEIN YBBJ"/>
    <property type="match status" value="1"/>
</dbReference>
<keyword evidence="7" id="KW-0378">Hydrolase</keyword>
<keyword evidence="7" id="KW-0645">Protease</keyword>
<dbReference type="EMBL" id="FXBB01000008">
    <property type="protein sequence ID" value="SMG22371.1"/>
    <property type="molecule type" value="Genomic_DNA"/>
</dbReference>
<sequence length="158" mass="16995">MAFLATWQFWGILCIVLLLGEIVSPGFVLGCVAIACIPPLLMGAFWPLEMPFPLNGRISLAAFGVSALLGLIFIRPSVVKHLYGKGQRRSDVEGMIGSKALVVKEISEGQTGGGYVKVRGSQWWAFHVDGKPVPVGAEVEIVEVKGAKVMVTTVRNDD</sequence>
<dbReference type="STRING" id="561720.SAMN06275492_10828"/>
<dbReference type="PANTHER" id="PTHR33507">
    <property type="entry name" value="INNER MEMBRANE PROTEIN YBBJ"/>
    <property type="match status" value="1"/>
</dbReference>
<evidence type="ECO:0000256" key="3">
    <source>
        <dbReference type="ARBA" id="ARBA00022989"/>
    </source>
</evidence>
<evidence type="ECO:0000313" key="7">
    <source>
        <dbReference type="EMBL" id="SMG22371.1"/>
    </source>
</evidence>
<evidence type="ECO:0000256" key="1">
    <source>
        <dbReference type="ARBA" id="ARBA00004141"/>
    </source>
</evidence>
<dbReference type="InterPro" id="IPR012340">
    <property type="entry name" value="NA-bd_OB-fold"/>
</dbReference>
<gene>
    <name evidence="7" type="ORF">SAMN06275492_10828</name>
</gene>
<dbReference type="RefSeq" id="WP_143340810.1">
    <property type="nucleotide sequence ID" value="NZ_FXBB01000008.1"/>
</dbReference>
<name>A0A1X7J453_9BACT</name>
<evidence type="ECO:0000256" key="4">
    <source>
        <dbReference type="ARBA" id="ARBA00023136"/>
    </source>
</evidence>
<dbReference type="GO" id="GO:0005886">
    <property type="term" value="C:plasma membrane"/>
    <property type="evidence" value="ECO:0007669"/>
    <property type="project" value="TreeGrafter"/>
</dbReference>
<keyword evidence="8" id="KW-1185">Reference proteome</keyword>
<protein>
    <submittedName>
        <fullName evidence="7">Membrane protein implicated in regulation of membrane protease activity</fullName>
    </submittedName>
</protein>
<organism evidence="7 8">
    <name type="scientific">Dethiosulfovibrio salsuginis</name>
    <dbReference type="NCBI Taxonomy" id="561720"/>
    <lineage>
        <taxon>Bacteria</taxon>
        <taxon>Thermotogati</taxon>
        <taxon>Synergistota</taxon>
        <taxon>Synergistia</taxon>
        <taxon>Synergistales</taxon>
        <taxon>Dethiosulfovibrionaceae</taxon>
        <taxon>Dethiosulfovibrio</taxon>
    </lineage>
</organism>
<keyword evidence="3 5" id="KW-1133">Transmembrane helix</keyword>
<dbReference type="Proteomes" id="UP000193355">
    <property type="component" value="Unassembled WGS sequence"/>
</dbReference>
<evidence type="ECO:0000313" key="8">
    <source>
        <dbReference type="Proteomes" id="UP000193355"/>
    </source>
</evidence>
<accession>A0A1X7J453</accession>
<keyword evidence="4 5" id="KW-0472">Membrane</keyword>
<evidence type="ECO:0000256" key="2">
    <source>
        <dbReference type="ARBA" id="ARBA00022692"/>
    </source>
</evidence>
<evidence type="ECO:0000256" key="5">
    <source>
        <dbReference type="SAM" id="Phobius"/>
    </source>
</evidence>
<dbReference type="InterPro" id="IPR052165">
    <property type="entry name" value="Membrane_assoc_protease"/>
</dbReference>
<feature type="domain" description="NfeD-like C-terminal" evidence="6">
    <location>
        <begin position="92"/>
        <end position="151"/>
    </location>
</feature>
<keyword evidence="2 5" id="KW-0812">Transmembrane</keyword>
<dbReference type="AlphaFoldDB" id="A0A1X7J453"/>
<dbReference type="GO" id="GO:0006508">
    <property type="term" value="P:proteolysis"/>
    <property type="evidence" value="ECO:0007669"/>
    <property type="project" value="UniProtKB-KW"/>
</dbReference>
<dbReference type="InterPro" id="IPR002810">
    <property type="entry name" value="NfeD-like_C"/>
</dbReference>
<dbReference type="Pfam" id="PF01957">
    <property type="entry name" value="NfeD"/>
    <property type="match status" value="1"/>
</dbReference>